<dbReference type="PANTHER" id="PTHR34698">
    <property type="entry name" value="5-OXOPROLINASE SUBUNIT B"/>
    <property type="match status" value="1"/>
</dbReference>
<protein>
    <submittedName>
        <fullName evidence="6">5-oxoprolinase subunit PxpB</fullName>
        <ecNumber evidence="6">3.5.2.9</ecNumber>
    </submittedName>
</protein>
<dbReference type="EMBL" id="JACOME010000002">
    <property type="protein sequence ID" value="MBC3846176.1"/>
    <property type="molecule type" value="Genomic_DNA"/>
</dbReference>
<dbReference type="Gene3D" id="3.30.1360.40">
    <property type="match status" value="1"/>
</dbReference>
<comment type="caution">
    <text evidence="6">The sequence shown here is derived from an EMBL/GenBank/DDBJ whole genome shotgun (WGS) entry which is preliminary data.</text>
</comment>
<evidence type="ECO:0000313" key="7">
    <source>
        <dbReference type="Proteomes" id="UP000607435"/>
    </source>
</evidence>
<evidence type="ECO:0000256" key="4">
    <source>
        <dbReference type="SAM" id="Phobius"/>
    </source>
</evidence>
<name>A0ABR6Y095_9FLAO</name>
<dbReference type="InterPro" id="IPR003833">
    <property type="entry name" value="CT_C_D"/>
</dbReference>
<dbReference type="SMART" id="SM00796">
    <property type="entry name" value="AHS1"/>
    <property type="match status" value="1"/>
</dbReference>
<keyword evidence="2 6" id="KW-0378">Hydrolase</keyword>
<keyword evidence="1" id="KW-0547">Nucleotide-binding</keyword>
<evidence type="ECO:0000313" key="6">
    <source>
        <dbReference type="EMBL" id="MBC3846176.1"/>
    </source>
</evidence>
<dbReference type="InterPro" id="IPR029000">
    <property type="entry name" value="Cyclophilin-like_dom_sf"/>
</dbReference>
<dbReference type="SUPFAM" id="SSF50891">
    <property type="entry name" value="Cyclophilin-like"/>
    <property type="match status" value="1"/>
</dbReference>
<reference evidence="6 7" key="1">
    <citation type="submission" date="2020-08" db="EMBL/GenBank/DDBJ databases">
        <title>Winogradskyella ouciana sp. nov., isolated from the hadal seawater of the Mariana Trench.</title>
        <authorList>
            <person name="He X."/>
        </authorList>
    </citation>
    <scope>NUCLEOTIDE SEQUENCE [LARGE SCALE GENOMIC DNA]</scope>
    <source>
        <strain evidence="6 7">KCTC 22026</strain>
    </source>
</reference>
<proteinExistence type="predicted"/>
<evidence type="ECO:0000256" key="2">
    <source>
        <dbReference type="ARBA" id="ARBA00022801"/>
    </source>
</evidence>
<evidence type="ECO:0000259" key="5">
    <source>
        <dbReference type="SMART" id="SM00796"/>
    </source>
</evidence>
<dbReference type="Pfam" id="PF02682">
    <property type="entry name" value="CT_C_D"/>
    <property type="match status" value="1"/>
</dbReference>
<dbReference type="GO" id="GO:0017168">
    <property type="term" value="F:5-oxoprolinase (ATP-hydrolyzing) activity"/>
    <property type="evidence" value="ECO:0007669"/>
    <property type="project" value="UniProtKB-EC"/>
</dbReference>
<dbReference type="RefSeq" id="WP_186845308.1">
    <property type="nucleotide sequence ID" value="NZ_JACOME010000002.1"/>
</dbReference>
<keyword evidence="7" id="KW-1185">Reference proteome</keyword>
<feature type="transmembrane region" description="Helical" evidence="4">
    <location>
        <begin position="127"/>
        <end position="146"/>
    </location>
</feature>
<dbReference type="SUPFAM" id="SSF160467">
    <property type="entry name" value="PH0987 N-terminal domain-like"/>
    <property type="match status" value="1"/>
</dbReference>
<dbReference type="InterPro" id="IPR010016">
    <property type="entry name" value="PxpB"/>
</dbReference>
<dbReference type="Gene3D" id="2.40.100.10">
    <property type="entry name" value="Cyclophilin-like"/>
    <property type="match status" value="1"/>
</dbReference>
<keyword evidence="4" id="KW-0812">Transmembrane</keyword>
<dbReference type="Proteomes" id="UP000607435">
    <property type="component" value="Unassembled WGS sequence"/>
</dbReference>
<dbReference type="NCBIfam" id="TIGR00370">
    <property type="entry name" value="5-oxoprolinase subunit PxpB"/>
    <property type="match status" value="1"/>
</dbReference>
<keyword evidence="4" id="KW-1133">Transmembrane helix</keyword>
<gene>
    <name evidence="6" type="primary">pxpB</name>
    <name evidence="6" type="ORF">H6H04_07290</name>
</gene>
<dbReference type="PANTHER" id="PTHR34698:SF2">
    <property type="entry name" value="5-OXOPROLINASE SUBUNIT B"/>
    <property type="match status" value="1"/>
</dbReference>
<evidence type="ECO:0000256" key="1">
    <source>
        <dbReference type="ARBA" id="ARBA00022741"/>
    </source>
</evidence>
<accession>A0ABR6Y095</accession>
<keyword evidence="3" id="KW-0067">ATP-binding</keyword>
<feature type="domain" description="Carboxyltransferase" evidence="5">
    <location>
        <begin position="5"/>
        <end position="206"/>
    </location>
</feature>
<sequence length="241" mass="27417">MLYHLQYSRFNECSVLIEWPELINEDILKNILNFKNKIENSHIKHLLEVINTYSSILIIYKRAIDNVNDEILRLRDVYSGLSGLDISIDKTWHIPVCYDSEFAVDLDQFSKAKYLSNSEIIRLHSQTIYTVYFIGFLPGFLYLGGLDSKLFFDRKSTPNLSVKKGSVAIGGKQTGIYPQDSPGGWHVIGNSPIDLFNSNNKTPCFIKAGDKIQFKPISISDYNSIKESVCSSTFDLNSLLQ</sequence>
<keyword evidence="4" id="KW-0472">Membrane</keyword>
<evidence type="ECO:0000256" key="3">
    <source>
        <dbReference type="ARBA" id="ARBA00022840"/>
    </source>
</evidence>
<dbReference type="EC" id="3.5.2.9" evidence="6"/>
<organism evidence="6 7">
    <name type="scientific">Winogradskyella echinorum</name>
    <dbReference type="NCBI Taxonomy" id="538189"/>
    <lineage>
        <taxon>Bacteria</taxon>
        <taxon>Pseudomonadati</taxon>
        <taxon>Bacteroidota</taxon>
        <taxon>Flavobacteriia</taxon>
        <taxon>Flavobacteriales</taxon>
        <taxon>Flavobacteriaceae</taxon>
        <taxon>Winogradskyella</taxon>
    </lineage>
</organism>